<name>A0A7E5WTT4_TRINI</name>
<dbReference type="GeneID" id="113505644"/>
<dbReference type="SUPFAM" id="SSF53649">
    <property type="entry name" value="Alkaline phosphatase-like"/>
    <property type="match status" value="1"/>
</dbReference>
<keyword evidence="1" id="KW-0472">Membrane</keyword>
<dbReference type="RefSeq" id="XP_026744248.1">
    <property type="nucleotide sequence ID" value="XM_026888447.1"/>
</dbReference>
<dbReference type="InParanoid" id="A0A7E5WTT4"/>
<keyword evidence="1" id="KW-1133">Transmembrane helix</keyword>
<dbReference type="FunFam" id="3.40.720.10:FF:000017">
    <property type="entry name" value="Predicted protein"/>
    <property type="match status" value="1"/>
</dbReference>
<protein>
    <submittedName>
        <fullName evidence="3">Uncharacterized protein LOC113505644 isoform X1</fullName>
    </submittedName>
</protein>
<dbReference type="Proteomes" id="UP000322000">
    <property type="component" value="Chromosome 26"/>
</dbReference>
<dbReference type="KEGG" id="tnl:113505644"/>
<gene>
    <name evidence="3" type="primary">LOC113505644</name>
</gene>
<dbReference type="InterPro" id="IPR004245">
    <property type="entry name" value="DUF229"/>
</dbReference>
<dbReference type="Gene3D" id="3.40.720.10">
    <property type="entry name" value="Alkaline Phosphatase, subunit A"/>
    <property type="match status" value="1"/>
</dbReference>
<evidence type="ECO:0000313" key="3">
    <source>
        <dbReference type="RefSeq" id="XP_026744248.1"/>
    </source>
</evidence>
<dbReference type="PANTHER" id="PTHR10974">
    <property type="entry name" value="FI08016P-RELATED"/>
    <property type="match status" value="1"/>
</dbReference>
<dbReference type="GO" id="GO:0005615">
    <property type="term" value="C:extracellular space"/>
    <property type="evidence" value="ECO:0007669"/>
    <property type="project" value="TreeGrafter"/>
</dbReference>
<dbReference type="AlphaFoldDB" id="A0A7E5WTT4"/>
<keyword evidence="2" id="KW-1185">Reference proteome</keyword>
<dbReference type="CDD" id="cd16021">
    <property type="entry name" value="ALP_like"/>
    <property type="match status" value="1"/>
</dbReference>
<dbReference type="PANTHER" id="PTHR10974:SF73">
    <property type="entry name" value="FI21235P1"/>
    <property type="match status" value="1"/>
</dbReference>
<organism evidence="2 3">
    <name type="scientific">Trichoplusia ni</name>
    <name type="common">Cabbage looper</name>
    <dbReference type="NCBI Taxonomy" id="7111"/>
    <lineage>
        <taxon>Eukaryota</taxon>
        <taxon>Metazoa</taxon>
        <taxon>Ecdysozoa</taxon>
        <taxon>Arthropoda</taxon>
        <taxon>Hexapoda</taxon>
        <taxon>Insecta</taxon>
        <taxon>Pterygota</taxon>
        <taxon>Neoptera</taxon>
        <taxon>Endopterygota</taxon>
        <taxon>Lepidoptera</taxon>
        <taxon>Glossata</taxon>
        <taxon>Ditrysia</taxon>
        <taxon>Noctuoidea</taxon>
        <taxon>Noctuidae</taxon>
        <taxon>Plusiinae</taxon>
        <taxon>Trichoplusia</taxon>
    </lineage>
</organism>
<dbReference type="Pfam" id="PF02995">
    <property type="entry name" value="DUF229"/>
    <property type="match status" value="1"/>
</dbReference>
<feature type="transmembrane region" description="Helical" evidence="1">
    <location>
        <begin position="33"/>
        <end position="52"/>
    </location>
</feature>
<evidence type="ECO:0000256" key="1">
    <source>
        <dbReference type="SAM" id="Phobius"/>
    </source>
</evidence>
<keyword evidence="1" id="KW-0812">Transmembrane</keyword>
<sequence length="692" mass="79573">MVLDVLRIIFNKFWKVMNLVLVCSKRLYGTQRLAFGLLVGFSMCATTILFLFNQDRPRPIGLNDTKVLVQSRLKEIILLEKGTGCEMPELDPFSAEAMRFIVDLPKIKCEGFDWVKCVKSQCFVVTEILETMKDISCTYREIIYVNDKLYLIDNPVKVRGGNAYNLNRSDHVKVSCSGMDKTRPSIVSTRWYGYKAGFRPVAVRKKRPMGLDNYNVLVLGFDSASHNGFMRKMPNSFKYLSEKAVILNRYNIVGDGTPAALYPILTGRAEEEHPDARKKATEQRYVEDRLFIFHQLKGYGYRTAFFEDMPWIGTFQYRFNGFRKQPADHYLRAFFLEEKKYWMDGLNKQNQHCVGAIPQYKFMLDLTDQFLQLDGKKFCFTFIVDVGHDNFNLISNADEDLVAFLETLDQRKAFEDTLVIIMGDHGSRFEGIRETYQGKLEERLPLMAIMLPDRLKALRPGVEEALARNRDVLTTPFDIHTTLLDVLGLKKRSSKHKIPGSDLRRALSLLEPIPESRSCAEAGIMPHWCACTKWFNVSISDPMYNHIATLLAEFIDGISKEQRAKCVTRQLVQVDWVLHRSVNSQLLKYGYKNEMDTFLGNPRKVAPRPEKEYYQAKIVLSPGRGVFEGTVTYYPQADSILISEKDISRVNAYGDESSCVTETHPHLNKYCYCSEIFVTRSPNPPMFISDAR</sequence>
<accession>A0A7E5WTT4</accession>
<proteinExistence type="predicted"/>
<dbReference type="InterPro" id="IPR017850">
    <property type="entry name" value="Alkaline_phosphatase_core_sf"/>
</dbReference>
<reference evidence="3" key="1">
    <citation type="submission" date="2025-08" db="UniProtKB">
        <authorList>
            <consortium name="RefSeq"/>
        </authorList>
    </citation>
    <scope>IDENTIFICATION</scope>
</reference>
<evidence type="ECO:0000313" key="2">
    <source>
        <dbReference type="Proteomes" id="UP000322000"/>
    </source>
</evidence>
<dbReference type="OrthoDB" id="413313at2759"/>
<dbReference type="FunCoup" id="A0A7E5WTT4">
    <property type="interactions" value="252"/>
</dbReference>